<evidence type="ECO:0000256" key="5">
    <source>
        <dbReference type="ARBA" id="ARBA00011870"/>
    </source>
</evidence>
<evidence type="ECO:0000256" key="7">
    <source>
        <dbReference type="ARBA" id="ARBA00023235"/>
    </source>
</evidence>
<evidence type="ECO:0000259" key="10">
    <source>
        <dbReference type="Pfam" id="PF01642"/>
    </source>
</evidence>
<dbReference type="InterPro" id="IPR016176">
    <property type="entry name" value="Cbl-dep_enz_cat"/>
</dbReference>
<comment type="caution">
    <text evidence="11">The sequence shown here is derived from an EMBL/GenBank/DDBJ whole genome shotgun (WGS) entry which is preliminary data.</text>
</comment>
<evidence type="ECO:0000256" key="9">
    <source>
        <dbReference type="NCBIfam" id="TIGR00642"/>
    </source>
</evidence>
<keyword evidence="6" id="KW-0846">Cobalamin</keyword>
<protein>
    <recommendedName>
        <fullName evidence="9">Methylmalonyl-CoA mutase small subunit</fullName>
        <ecNumber evidence="9">5.4.99.2</ecNumber>
    </recommendedName>
</protein>
<reference evidence="11" key="2">
    <citation type="journal article" date="2021" name="PeerJ">
        <title>Extensive microbial diversity within the chicken gut microbiome revealed by metagenomics and culture.</title>
        <authorList>
            <person name="Gilroy R."/>
            <person name="Ravi A."/>
            <person name="Getino M."/>
            <person name="Pursley I."/>
            <person name="Horton D.L."/>
            <person name="Alikhan N.F."/>
            <person name="Baker D."/>
            <person name="Gharbi K."/>
            <person name="Hall N."/>
            <person name="Watson M."/>
            <person name="Adriaenssens E.M."/>
            <person name="Foster-Nyarko E."/>
            <person name="Jarju S."/>
            <person name="Secka A."/>
            <person name="Antonio M."/>
            <person name="Oren A."/>
            <person name="Chaudhuri R.R."/>
            <person name="La Ragione R."/>
            <person name="Hildebrand F."/>
            <person name="Pallen M.J."/>
        </authorList>
    </citation>
    <scope>NUCLEOTIDE SEQUENCE</scope>
    <source>
        <strain evidence="11">D3-1215</strain>
    </source>
</reference>
<dbReference type="GO" id="GO:0046872">
    <property type="term" value="F:metal ion binding"/>
    <property type="evidence" value="ECO:0007669"/>
    <property type="project" value="InterPro"/>
</dbReference>
<reference evidence="11" key="1">
    <citation type="submission" date="2020-10" db="EMBL/GenBank/DDBJ databases">
        <authorList>
            <person name="Gilroy R."/>
        </authorList>
    </citation>
    <scope>NUCLEOTIDE SEQUENCE</scope>
    <source>
        <strain evidence="11">D3-1215</strain>
    </source>
</reference>
<comment type="catalytic activity">
    <reaction evidence="1">
        <text>(R)-methylmalonyl-CoA = succinyl-CoA</text>
        <dbReference type="Rhea" id="RHEA:22888"/>
        <dbReference type="ChEBI" id="CHEBI:57292"/>
        <dbReference type="ChEBI" id="CHEBI:57326"/>
        <dbReference type="EC" id="5.4.99.2"/>
    </reaction>
</comment>
<comment type="subunit">
    <text evidence="5">Heterodimer of an alpha and a beta chain.</text>
</comment>
<dbReference type="Pfam" id="PF01642">
    <property type="entry name" value="MM_CoA_mutase"/>
    <property type="match status" value="2"/>
</dbReference>
<dbReference type="AlphaFoldDB" id="A0A9D9HDT2"/>
<evidence type="ECO:0000313" key="11">
    <source>
        <dbReference type="EMBL" id="MBO8446268.1"/>
    </source>
</evidence>
<dbReference type="Gene3D" id="3.40.50.280">
    <property type="entry name" value="Cobalamin-binding domain"/>
    <property type="match status" value="1"/>
</dbReference>
<feature type="domain" description="Methylmalonyl-CoA mutase alpha/beta chain catalytic" evidence="10">
    <location>
        <begin position="123"/>
        <end position="482"/>
    </location>
</feature>
<keyword evidence="7 11" id="KW-0413">Isomerase</keyword>
<dbReference type="PANTHER" id="PTHR48101:SF1">
    <property type="entry name" value="METHYLMALONYL-COA MUTASE, LARGE SUBUNIT"/>
    <property type="match status" value="1"/>
</dbReference>
<accession>A0A9D9HDT2</accession>
<dbReference type="CDD" id="cd03677">
    <property type="entry name" value="MM_CoA_mutase_beta"/>
    <property type="match status" value="1"/>
</dbReference>
<comment type="cofactor">
    <cofactor evidence="2">
        <name>adenosylcob(III)alamin</name>
        <dbReference type="ChEBI" id="CHEBI:18408"/>
    </cofactor>
</comment>
<dbReference type="PANTHER" id="PTHR48101">
    <property type="entry name" value="METHYLMALONYL-COA MUTASE, MITOCHONDRIAL-RELATED"/>
    <property type="match status" value="1"/>
</dbReference>
<dbReference type="NCBIfam" id="TIGR00642">
    <property type="entry name" value="mmCoA_mut_beta"/>
    <property type="match status" value="1"/>
</dbReference>
<dbReference type="SUPFAM" id="SSF52242">
    <property type="entry name" value="Cobalamin (vitamin B12)-binding domain"/>
    <property type="match status" value="1"/>
</dbReference>
<dbReference type="EMBL" id="JADIMR010000010">
    <property type="protein sequence ID" value="MBO8446268.1"/>
    <property type="molecule type" value="Genomic_DNA"/>
</dbReference>
<comment type="pathway">
    <text evidence="3">Metabolic intermediate metabolism; propanoyl-CoA degradation; succinyl-CoA from propanoyl-CoA: step 3/3.</text>
</comment>
<evidence type="ECO:0000256" key="3">
    <source>
        <dbReference type="ARBA" id="ARBA00005146"/>
    </source>
</evidence>
<name>A0A9D9HDT2_9BACT</name>
<evidence type="ECO:0000256" key="8">
    <source>
        <dbReference type="ARBA" id="ARBA00023285"/>
    </source>
</evidence>
<dbReference type="Gene3D" id="3.20.20.240">
    <property type="entry name" value="Methylmalonyl-CoA mutase"/>
    <property type="match status" value="1"/>
</dbReference>
<dbReference type="GO" id="GO:0031419">
    <property type="term" value="F:cobalamin binding"/>
    <property type="evidence" value="ECO:0007669"/>
    <property type="project" value="UniProtKB-KW"/>
</dbReference>
<comment type="similarity">
    <text evidence="4">Belongs to the methylmalonyl-CoA mutase family.</text>
</comment>
<gene>
    <name evidence="11" type="primary">mutA</name>
    <name evidence="11" type="ORF">IAC32_00775</name>
</gene>
<dbReference type="SUPFAM" id="SSF51703">
    <property type="entry name" value="Cobalamin (vitamin B12)-dependent enzymes"/>
    <property type="match status" value="1"/>
</dbReference>
<proteinExistence type="inferred from homology"/>
<keyword evidence="8" id="KW-0170">Cobalt</keyword>
<evidence type="ECO:0000256" key="2">
    <source>
        <dbReference type="ARBA" id="ARBA00001922"/>
    </source>
</evidence>
<dbReference type="InterPro" id="IPR004608">
    <property type="entry name" value="MMCoA_mutase_b"/>
</dbReference>
<evidence type="ECO:0000313" key="12">
    <source>
        <dbReference type="Proteomes" id="UP000823637"/>
    </source>
</evidence>
<dbReference type="GO" id="GO:0004494">
    <property type="term" value="F:methylmalonyl-CoA mutase activity"/>
    <property type="evidence" value="ECO:0007669"/>
    <property type="project" value="UniProtKB-UniRule"/>
</dbReference>
<dbReference type="Proteomes" id="UP000823637">
    <property type="component" value="Unassembled WGS sequence"/>
</dbReference>
<dbReference type="GO" id="GO:0019652">
    <property type="term" value="P:lactate fermentation to propionate and acetate"/>
    <property type="evidence" value="ECO:0007669"/>
    <property type="project" value="InterPro"/>
</dbReference>
<evidence type="ECO:0000256" key="4">
    <source>
        <dbReference type="ARBA" id="ARBA00008465"/>
    </source>
</evidence>
<evidence type="ECO:0000256" key="1">
    <source>
        <dbReference type="ARBA" id="ARBA00000290"/>
    </source>
</evidence>
<feature type="domain" description="Methylmalonyl-CoA mutase alpha/beta chain catalytic" evidence="10">
    <location>
        <begin position="41"/>
        <end position="115"/>
    </location>
</feature>
<evidence type="ECO:0000256" key="6">
    <source>
        <dbReference type="ARBA" id="ARBA00022628"/>
    </source>
</evidence>
<organism evidence="11 12">
    <name type="scientific">Candidatus Enterocola intestinipullorum</name>
    <dbReference type="NCBI Taxonomy" id="2840783"/>
    <lineage>
        <taxon>Bacteria</taxon>
        <taxon>Pseudomonadati</taxon>
        <taxon>Bacteroidota</taxon>
        <taxon>Bacteroidia</taxon>
        <taxon>Bacteroidales</taxon>
        <taxon>Candidatus Enterocola</taxon>
    </lineage>
</organism>
<dbReference type="EC" id="5.4.99.2" evidence="9"/>
<sequence length="622" mass="68004">MAENKLHFLDDFPAISTQEWMDKITADLKGADFNKKLVWRTTEGFNVMPFYRAENLEGLQTTASAPGEFPFVRGNKGDNSWMVRQDIRTSDAAAANAKAKELVRKGVDSIGFKLDKKELSADYISILLDGLDASKVELNFKVCLRKCAELASLLVSYFKGTGAGLSSLKLSIECDPLSKMLVKGKDLSNETITGIISETVRNAAGIPSMEVVGVNAECLANAGAYCSQELGYALAWGAQYMTWLTDAGFTADEAARRIKFNFGIGGNYFMEIAKFRAARLLWSKIVEAYGIGDKDSAKMAIHATTSTFNMTTFDAYVNLLRTQTEAMSAAIAGVDSMTVLPFDLSYKASDDFSERLARNQQLLLREEAHFDKVVDPSAGSYYIENLTSMLAGEAWKIFLSVDAAGGFFKAVVDGSVQDAMEAVSQKRKSDVATRREVYVGTNQFPNFTEKAEDKIETQACSCKCGCGDDEKTSIKTLPKDRAASEFEALRLETEKSGKTPKVFMLTIGNLAMRLARSQFSCNFFACAGCQVIDNIGFETVESGVEAAQKAGADVIVLCSSDDEYAQYAPEAFKAVAGRQLFVVAGAPACMEDLQKQGIENFIHVKVNVLETLKSFNSKLLKK</sequence>
<dbReference type="InterPro" id="IPR036724">
    <property type="entry name" value="Cobalamin-bd_sf"/>
</dbReference>
<dbReference type="InterPro" id="IPR006099">
    <property type="entry name" value="MeMalonylCoA_mutase_a/b_cat"/>
</dbReference>